<organism evidence="2 3">
    <name type="scientific">Acetivibrio ethanolgignens</name>
    <dbReference type="NCBI Taxonomy" id="290052"/>
    <lineage>
        <taxon>Bacteria</taxon>
        <taxon>Bacillati</taxon>
        <taxon>Bacillota</taxon>
        <taxon>Clostridia</taxon>
        <taxon>Eubacteriales</taxon>
        <taxon>Oscillospiraceae</taxon>
        <taxon>Acetivibrio</taxon>
    </lineage>
</organism>
<evidence type="ECO:0000313" key="3">
    <source>
        <dbReference type="Proteomes" id="UP000054874"/>
    </source>
</evidence>
<accession>A0A0V8QK42</accession>
<dbReference type="InterPro" id="IPR010982">
    <property type="entry name" value="Lambda_DNA-bd_dom_sf"/>
</dbReference>
<sequence length="257" mass="29697">MTIDEMKKRKKELGYSYDQISELSGVPLGTVQKVFSGVTASPRYDTLYALEQILGKGDRQIGEEAFGCPEKKQGEYTLEDYYQLPEDVHMELIDGVIYNMSSPSSIHQLLCGLIYGKLLGYVSTCRNSCVPMISPIDVQLDCDEKTMVQPDIAVVCDRNKVMEHCIYGAPDFIIEVLSPTTKKRDSIIKLNKYMSAGVREYWLIDPDKKIVIVYDFEHEEYPAIYGFDSRVPVHIWEKKCEINFREIYEYIRFLYEK</sequence>
<dbReference type="InterPro" id="IPR001387">
    <property type="entry name" value="Cro/C1-type_HTH"/>
</dbReference>
<dbReference type="STRING" id="290052.ASU35_00015"/>
<reference evidence="2 3" key="1">
    <citation type="submission" date="2015-11" db="EMBL/GenBank/DDBJ databases">
        <title>Butyribacter intestini gen. nov., sp. nov., a butyric acid-producing bacterium of the family Lachnospiraceae isolated from the human faeces.</title>
        <authorList>
            <person name="Zou Y."/>
            <person name="Xue W."/>
            <person name="Luo G."/>
            <person name="Lv M."/>
        </authorList>
    </citation>
    <scope>NUCLEOTIDE SEQUENCE [LARGE SCALE GENOMIC DNA]</scope>
    <source>
        <strain evidence="2 3">ACET-33324</strain>
    </source>
</reference>
<dbReference type="InterPro" id="IPR008538">
    <property type="entry name" value="Uma2"/>
</dbReference>
<name>A0A0V8QK42_9FIRM</name>
<evidence type="ECO:0000313" key="2">
    <source>
        <dbReference type="EMBL" id="KSV60598.1"/>
    </source>
</evidence>
<dbReference type="Proteomes" id="UP000054874">
    <property type="component" value="Unassembled WGS sequence"/>
</dbReference>
<dbReference type="Gene3D" id="3.90.1570.10">
    <property type="entry name" value="tt1808, chain A"/>
    <property type="match status" value="1"/>
</dbReference>
<dbReference type="Gene3D" id="1.10.260.40">
    <property type="entry name" value="lambda repressor-like DNA-binding domains"/>
    <property type="match status" value="1"/>
</dbReference>
<keyword evidence="2" id="KW-0238">DNA-binding</keyword>
<dbReference type="SMART" id="SM00530">
    <property type="entry name" value="HTH_XRE"/>
    <property type="match status" value="1"/>
</dbReference>
<keyword evidence="3" id="KW-1185">Reference proteome</keyword>
<dbReference type="PANTHER" id="PTHR34107:SF4">
    <property type="entry name" value="SLL1222 PROTEIN"/>
    <property type="match status" value="1"/>
</dbReference>
<dbReference type="SUPFAM" id="SSF47413">
    <property type="entry name" value="lambda repressor-like DNA-binding domains"/>
    <property type="match status" value="1"/>
</dbReference>
<protein>
    <submittedName>
        <fullName evidence="2">DNA-binding protein</fullName>
    </submittedName>
</protein>
<dbReference type="PANTHER" id="PTHR34107">
    <property type="entry name" value="SLL0198 PROTEIN-RELATED"/>
    <property type="match status" value="1"/>
</dbReference>
<dbReference type="Pfam" id="PF05685">
    <property type="entry name" value="Uma2"/>
    <property type="match status" value="1"/>
</dbReference>
<dbReference type="Pfam" id="PF01381">
    <property type="entry name" value="HTH_3"/>
    <property type="match status" value="1"/>
</dbReference>
<dbReference type="OrthoDB" id="9808428at2"/>
<dbReference type="EMBL" id="LNAM01000001">
    <property type="protein sequence ID" value="KSV60598.1"/>
    <property type="molecule type" value="Genomic_DNA"/>
</dbReference>
<gene>
    <name evidence="2" type="ORF">ASU35_00015</name>
</gene>
<comment type="caution">
    <text evidence="2">The sequence shown here is derived from an EMBL/GenBank/DDBJ whole genome shotgun (WGS) entry which is preliminary data.</text>
</comment>
<proteinExistence type="predicted"/>
<evidence type="ECO:0000259" key="1">
    <source>
        <dbReference type="PROSITE" id="PS50943"/>
    </source>
</evidence>
<dbReference type="InterPro" id="IPR011335">
    <property type="entry name" value="Restrct_endonuc-II-like"/>
</dbReference>
<feature type="domain" description="HTH cro/C1-type" evidence="1">
    <location>
        <begin position="6"/>
        <end position="60"/>
    </location>
</feature>
<dbReference type="SUPFAM" id="SSF52980">
    <property type="entry name" value="Restriction endonuclease-like"/>
    <property type="match status" value="1"/>
</dbReference>
<dbReference type="GO" id="GO:0003677">
    <property type="term" value="F:DNA binding"/>
    <property type="evidence" value="ECO:0007669"/>
    <property type="project" value="UniProtKB-KW"/>
</dbReference>
<dbReference type="InterPro" id="IPR012296">
    <property type="entry name" value="Nuclease_put_TT1808"/>
</dbReference>
<dbReference type="PROSITE" id="PS50943">
    <property type="entry name" value="HTH_CROC1"/>
    <property type="match status" value="1"/>
</dbReference>
<dbReference type="CDD" id="cd06260">
    <property type="entry name" value="DUF820-like"/>
    <property type="match status" value="1"/>
</dbReference>
<dbReference type="AlphaFoldDB" id="A0A0V8QK42"/>
<dbReference type="RefSeq" id="WP_058351077.1">
    <property type="nucleotide sequence ID" value="NZ_CABMMD010000001.1"/>
</dbReference>